<evidence type="ECO:0000256" key="10">
    <source>
        <dbReference type="SAM" id="MobiDB-lite"/>
    </source>
</evidence>
<dbReference type="STRING" id="632773.BBEV_2919"/>
<dbReference type="PATRIC" id="fig|632773.3.peg.3056"/>
<keyword evidence="4" id="KW-0812">Transmembrane</keyword>
<evidence type="ECO:0000256" key="9">
    <source>
        <dbReference type="PROSITE-ProRule" id="PRU00284"/>
    </source>
</evidence>
<feature type="region of interest" description="Disordered" evidence="10">
    <location>
        <begin position="629"/>
        <end position="659"/>
    </location>
</feature>
<dbReference type="GO" id="GO:0006935">
    <property type="term" value="P:chemotaxis"/>
    <property type="evidence" value="ECO:0007669"/>
    <property type="project" value="UniProtKB-KW"/>
</dbReference>
<dbReference type="Pfam" id="PF00672">
    <property type="entry name" value="HAMP"/>
    <property type="match status" value="1"/>
</dbReference>
<dbReference type="GO" id="GO:0005886">
    <property type="term" value="C:plasma membrane"/>
    <property type="evidence" value="ECO:0007669"/>
    <property type="project" value="UniProtKB-SubCell"/>
</dbReference>
<evidence type="ECO:0000256" key="2">
    <source>
        <dbReference type="ARBA" id="ARBA00022475"/>
    </source>
</evidence>
<keyword evidence="6" id="KW-0472">Membrane</keyword>
<evidence type="ECO:0000256" key="6">
    <source>
        <dbReference type="ARBA" id="ARBA00023136"/>
    </source>
</evidence>
<keyword evidence="2" id="KW-1003">Cell membrane</keyword>
<protein>
    <submittedName>
        <fullName evidence="13">Methyl-accepting chemotaxis protein</fullName>
    </submittedName>
</protein>
<keyword evidence="7 9" id="KW-0807">Transducer</keyword>
<keyword evidence="5" id="KW-1133">Transmembrane helix</keyword>
<proteinExistence type="inferred from homology"/>
<evidence type="ECO:0000313" key="14">
    <source>
        <dbReference type="Proteomes" id="UP000094463"/>
    </source>
</evidence>
<evidence type="ECO:0000256" key="1">
    <source>
        <dbReference type="ARBA" id="ARBA00004651"/>
    </source>
</evidence>
<dbReference type="PANTHER" id="PTHR32089:SF112">
    <property type="entry name" value="LYSOZYME-LIKE PROTEIN-RELATED"/>
    <property type="match status" value="1"/>
</dbReference>
<dbReference type="Proteomes" id="UP000094463">
    <property type="component" value="Chromosome"/>
</dbReference>
<name>A0A1D7QZ03_9BACI</name>
<evidence type="ECO:0000256" key="4">
    <source>
        <dbReference type="ARBA" id="ARBA00022692"/>
    </source>
</evidence>
<accession>A0A1D7QZ03</accession>
<reference evidence="13 14" key="1">
    <citation type="submission" date="2015-08" db="EMBL/GenBank/DDBJ databases">
        <title>The complete genome sequence of Bacillus beveridgei MLTeJB.</title>
        <authorList>
            <person name="Hanson T.E."/>
            <person name="Mesa C."/>
            <person name="Basesman S.M."/>
            <person name="Oremland R.S."/>
        </authorList>
    </citation>
    <scope>NUCLEOTIDE SEQUENCE [LARGE SCALE GENOMIC DNA]</scope>
    <source>
        <strain evidence="13 14">MLTeJB</strain>
    </source>
</reference>
<feature type="domain" description="Methyl-accepting transducer" evidence="11">
    <location>
        <begin position="386"/>
        <end position="643"/>
    </location>
</feature>
<dbReference type="Pfam" id="PF02743">
    <property type="entry name" value="dCache_1"/>
    <property type="match status" value="1"/>
</dbReference>
<dbReference type="PROSITE" id="PS50111">
    <property type="entry name" value="CHEMOTAXIS_TRANSDUC_2"/>
    <property type="match status" value="1"/>
</dbReference>
<dbReference type="CDD" id="cd12914">
    <property type="entry name" value="PDC1_DGC_like"/>
    <property type="match status" value="1"/>
</dbReference>
<dbReference type="CDD" id="cd12912">
    <property type="entry name" value="PDC2_MCP_like"/>
    <property type="match status" value="1"/>
</dbReference>
<dbReference type="KEGG" id="bbev:BBEV_2919"/>
<sequence>MKSIRVTLILYFSLILVAATSILGFINMHGAENAIMDEAESGLYALSEEGAKVTDSRLDSEFVYLEGLANIPEGGSATPDIDAAMEIFLDEVEQTEYLRIGIADLNGNLYLSDSYGNDGEIVDIAEREYYQDSLQGERGLMPPSPSVNPDDGDRLIMVTSAPIMNDGEITGVIVGVGDADFLNLIVDDIQYGDSGYAYMIDDAGTVIAHQNRDMVMDAYNPIREAESDPDVNEVSAMFTRMIEEPSGVGDYTFGGDDLYLGFSAVGDTGWNLIITAEENEVLSAIPVLRNTSMLFTAMVILISIALTYVVGTRLSRPIEKISATAEQVGNLDVSEDVDPLLAARKDEVGRLARSLQSVTENIRKVIQDINDSASNVSSASEELTATANESSIASEEVATTVQDIAEGANSQAENTEAGSEKANRLGEIVEKEQAVVVELNQAFKQVNQAVQQGMKEIERLSDISNQTAEATREVESGIVKTNDSSRQIGEASTVISNIAEQTNLLALNAAIEAARAGEAGKGFSVVADEIRKLAEQSTKSTSTIDEIVRELQENAEQSVKVMAEVSEVLKEQLESVSGTRSQYEMIASSMEVSDKAVTSLNETGKDMAAIKEDIVDSLQSLSAIAQENSAATEEVSAAMEEQSASMEEISGSSKSLSELSDELKQLVEKFKL</sequence>
<keyword evidence="3" id="KW-0145">Chemotaxis</keyword>
<dbReference type="AlphaFoldDB" id="A0A1D7QZ03"/>
<dbReference type="InterPro" id="IPR033479">
    <property type="entry name" value="dCache_1"/>
</dbReference>
<evidence type="ECO:0000256" key="8">
    <source>
        <dbReference type="ARBA" id="ARBA00029447"/>
    </source>
</evidence>
<evidence type="ECO:0000313" key="13">
    <source>
        <dbReference type="EMBL" id="AOM84244.1"/>
    </source>
</evidence>
<dbReference type="GO" id="GO:0007165">
    <property type="term" value="P:signal transduction"/>
    <property type="evidence" value="ECO:0007669"/>
    <property type="project" value="UniProtKB-KW"/>
</dbReference>
<dbReference type="PROSITE" id="PS50885">
    <property type="entry name" value="HAMP"/>
    <property type="match status" value="1"/>
</dbReference>
<dbReference type="RefSeq" id="WP_069366141.1">
    <property type="nucleotide sequence ID" value="NZ_CP012502.1"/>
</dbReference>
<dbReference type="OrthoDB" id="597657at2"/>
<evidence type="ECO:0000256" key="7">
    <source>
        <dbReference type="ARBA" id="ARBA00023224"/>
    </source>
</evidence>
<feature type="domain" description="HAMP" evidence="12">
    <location>
        <begin position="312"/>
        <end position="367"/>
    </location>
</feature>
<evidence type="ECO:0000259" key="11">
    <source>
        <dbReference type="PROSITE" id="PS50111"/>
    </source>
</evidence>
<gene>
    <name evidence="13" type="primary">mcpB</name>
    <name evidence="13" type="ORF">BBEV_2919</name>
</gene>
<evidence type="ECO:0000259" key="12">
    <source>
        <dbReference type="PROSITE" id="PS50885"/>
    </source>
</evidence>
<dbReference type="InterPro" id="IPR003660">
    <property type="entry name" value="HAMP_dom"/>
</dbReference>
<dbReference type="SMART" id="SM00283">
    <property type="entry name" value="MA"/>
    <property type="match status" value="1"/>
</dbReference>
<dbReference type="SUPFAM" id="SSF58104">
    <property type="entry name" value="Methyl-accepting chemotaxis protein (MCP) signaling domain"/>
    <property type="match status" value="1"/>
</dbReference>
<dbReference type="Gene3D" id="3.30.450.20">
    <property type="entry name" value="PAS domain"/>
    <property type="match status" value="1"/>
</dbReference>
<evidence type="ECO:0000256" key="5">
    <source>
        <dbReference type="ARBA" id="ARBA00022989"/>
    </source>
</evidence>
<dbReference type="Pfam" id="PF00015">
    <property type="entry name" value="MCPsignal"/>
    <property type="match status" value="1"/>
</dbReference>
<comment type="subcellular location">
    <subcellularLocation>
        <location evidence="1">Cell membrane</location>
        <topology evidence="1">Multi-pass membrane protein</topology>
    </subcellularLocation>
</comment>
<comment type="similarity">
    <text evidence="8">Belongs to the methyl-accepting chemotaxis (MCP) protein family.</text>
</comment>
<dbReference type="PANTHER" id="PTHR32089">
    <property type="entry name" value="METHYL-ACCEPTING CHEMOTAXIS PROTEIN MCPB"/>
    <property type="match status" value="1"/>
</dbReference>
<evidence type="ECO:0000256" key="3">
    <source>
        <dbReference type="ARBA" id="ARBA00022500"/>
    </source>
</evidence>
<dbReference type="InterPro" id="IPR004089">
    <property type="entry name" value="MCPsignal_dom"/>
</dbReference>
<keyword evidence="14" id="KW-1185">Reference proteome</keyword>
<dbReference type="CDD" id="cd06225">
    <property type="entry name" value="HAMP"/>
    <property type="match status" value="1"/>
</dbReference>
<dbReference type="SMART" id="SM00304">
    <property type="entry name" value="HAMP"/>
    <property type="match status" value="1"/>
</dbReference>
<organism evidence="13 14">
    <name type="scientific">Salisediminibacterium beveridgei</name>
    <dbReference type="NCBI Taxonomy" id="632773"/>
    <lineage>
        <taxon>Bacteria</taxon>
        <taxon>Bacillati</taxon>
        <taxon>Bacillota</taxon>
        <taxon>Bacilli</taxon>
        <taxon>Bacillales</taxon>
        <taxon>Bacillaceae</taxon>
        <taxon>Salisediminibacterium</taxon>
    </lineage>
</organism>
<dbReference type="EMBL" id="CP012502">
    <property type="protein sequence ID" value="AOM84244.1"/>
    <property type="molecule type" value="Genomic_DNA"/>
</dbReference>
<dbReference type="Gene3D" id="1.10.287.950">
    <property type="entry name" value="Methyl-accepting chemotaxis protein"/>
    <property type="match status" value="1"/>
</dbReference>
<feature type="compositionally biased region" description="Low complexity" evidence="10">
    <location>
        <begin position="633"/>
        <end position="658"/>
    </location>
</feature>